<keyword evidence="6 11" id="KW-1133">Transmembrane helix</keyword>
<dbReference type="AlphaFoldDB" id="A7SY17"/>
<keyword evidence="7 11" id="KW-0472">Membrane</keyword>
<dbReference type="PhylomeDB" id="A7SY17"/>
<reference evidence="12 13" key="1">
    <citation type="journal article" date="2007" name="Science">
        <title>Sea anemone genome reveals ancestral eumetazoan gene repertoire and genomic organization.</title>
        <authorList>
            <person name="Putnam N.H."/>
            <person name="Srivastava M."/>
            <person name="Hellsten U."/>
            <person name="Dirks B."/>
            <person name="Chapman J."/>
            <person name="Salamov A."/>
            <person name="Terry A."/>
            <person name="Shapiro H."/>
            <person name="Lindquist E."/>
            <person name="Kapitonov V.V."/>
            <person name="Jurka J."/>
            <person name="Genikhovich G."/>
            <person name="Grigoriev I.V."/>
            <person name="Lucas S.M."/>
            <person name="Steele R.E."/>
            <person name="Finnerty J.R."/>
            <person name="Technau U."/>
            <person name="Martindale M.Q."/>
            <person name="Rokhsar D.S."/>
        </authorList>
    </citation>
    <scope>NUCLEOTIDE SEQUENCE [LARGE SCALE GENOMIC DNA]</scope>
    <source>
        <strain evidence="13">CH2 X CH6</strain>
    </source>
</reference>
<dbReference type="InterPro" id="IPR019164">
    <property type="entry name" value="TMEM147"/>
</dbReference>
<evidence type="ECO:0000256" key="8">
    <source>
        <dbReference type="ARBA" id="ARBA00034739"/>
    </source>
</evidence>
<comment type="similarity">
    <text evidence="8">Belongs to the TMEM147 family.</text>
</comment>
<keyword evidence="5" id="KW-0256">Endoplasmic reticulum</keyword>
<organism evidence="12 13">
    <name type="scientific">Nematostella vectensis</name>
    <name type="common">Starlet sea anemone</name>
    <dbReference type="NCBI Taxonomy" id="45351"/>
    <lineage>
        <taxon>Eukaryota</taxon>
        <taxon>Metazoa</taxon>
        <taxon>Cnidaria</taxon>
        <taxon>Anthozoa</taxon>
        <taxon>Hexacorallia</taxon>
        <taxon>Actiniaria</taxon>
        <taxon>Edwardsiidae</taxon>
        <taxon>Nematostella</taxon>
    </lineage>
</organism>
<feature type="transmembrane region" description="Helical" evidence="11">
    <location>
        <begin position="101"/>
        <end position="123"/>
    </location>
</feature>
<accession>A7SY17</accession>
<dbReference type="PANTHER" id="PTHR12869">
    <property type="entry name" value="SMALL SEVEN TRANSMEMBRANE DOMAIN-CONTAINING PROTEIN"/>
    <property type="match status" value="1"/>
</dbReference>
<evidence type="ECO:0000256" key="9">
    <source>
        <dbReference type="ARBA" id="ARBA00034846"/>
    </source>
</evidence>
<comment type="subcellular location">
    <subcellularLocation>
        <location evidence="2">Cell membrane</location>
        <topology evidence="2">Multi-pass membrane protein</topology>
    </subcellularLocation>
    <subcellularLocation>
        <location evidence="1">Endoplasmic reticulum membrane</location>
        <topology evidence="1">Multi-pass membrane protein</topology>
    </subcellularLocation>
</comment>
<dbReference type="KEGG" id="nve:5502301"/>
<dbReference type="OMA" id="SKCVYAG"/>
<dbReference type="GO" id="GO:0005886">
    <property type="term" value="C:plasma membrane"/>
    <property type="evidence" value="ECO:0007669"/>
    <property type="project" value="UniProtKB-SubCell"/>
</dbReference>
<protein>
    <recommendedName>
        <fullName evidence="9">BOS complex subunit TMEM147</fullName>
    </recommendedName>
    <alternativeName>
        <fullName evidence="10">Transmembrane protein 147</fullName>
    </alternativeName>
</protein>
<dbReference type="Pfam" id="PF09767">
    <property type="entry name" value="DUF2053"/>
    <property type="match status" value="1"/>
</dbReference>
<evidence type="ECO:0000256" key="6">
    <source>
        <dbReference type="ARBA" id="ARBA00022989"/>
    </source>
</evidence>
<dbReference type="STRING" id="45351.A7SY17"/>
<gene>
    <name evidence="12" type="ORF">NEMVEDRAFT_v1g248033</name>
</gene>
<evidence type="ECO:0000256" key="11">
    <source>
        <dbReference type="SAM" id="Phobius"/>
    </source>
</evidence>
<dbReference type="eggNOG" id="KOG3236">
    <property type="taxonomic scope" value="Eukaryota"/>
</dbReference>
<feature type="transmembrane region" description="Helical" evidence="11">
    <location>
        <begin position="166"/>
        <end position="185"/>
    </location>
</feature>
<dbReference type="OrthoDB" id="9993532at2759"/>
<evidence type="ECO:0000256" key="5">
    <source>
        <dbReference type="ARBA" id="ARBA00022824"/>
    </source>
</evidence>
<evidence type="ECO:0000256" key="7">
    <source>
        <dbReference type="ARBA" id="ARBA00023136"/>
    </source>
</evidence>
<name>A7SY17_NEMVE</name>
<feature type="transmembrane region" description="Helical" evidence="11">
    <location>
        <begin position="143"/>
        <end position="159"/>
    </location>
</feature>
<keyword evidence="13" id="KW-1185">Reference proteome</keyword>
<dbReference type="PANTHER" id="PTHR12869:SF0">
    <property type="entry name" value="BOS COMPLEX SUBUNIT TMEM147"/>
    <property type="match status" value="1"/>
</dbReference>
<evidence type="ECO:0000256" key="1">
    <source>
        <dbReference type="ARBA" id="ARBA00004477"/>
    </source>
</evidence>
<evidence type="ECO:0000256" key="4">
    <source>
        <dbReference type="ARBA" id="ARBA00022692"/>
    </source>
</evidence>
<evidence type="ECO:0000256" key="2">
    <source>
        <dbReference type="ARBA" id="ARBA00004651"/>
    </source>
</evidence>
<dbReference type="InParanoid" id="A7SY17"/>
<keyword evidence="3" id="KW-1003">Cell membrane</keyword>
<proteinExistence type="inferred from homology"/>
<keyword evidence="4 11" id="KW-0812">Transmembrane</keyword>
<dbReference type="GO" id="GO:0005789">
    <property type="term" value="C:endoplasmic reticulum membrane"/>
    <property type="evidence" value="ECO:0007669"/>
    <property type="project" value="UniProtKB-SubCell"/>
</dbReference>
<evidence type="ECO:0000256" key="10">
    <source>
        <dbReference type="ARBA" id="ARBA00034899"/>
    </source>
</evidence>
<dbReference type="EMBL" id="DS469903">
    <property type="protein sequence ID" value="EDO31407.1"/>
    <property type="molecule type" value="Genomic_DNA"/>
</dbReference>
<dbReference type="HOGENOM" id="CLU_086813_0_0_1"/>
<evidence type="ECO:0000256" key="3">
    <source>
        <dbReference type="ARBA" id="ARBA00022475"/>
    </source>
</evidence>
<evidence type="ECO:0000313" key="13">
    <source>
        <dbReference type="Proteomes" id="UP000001593"/>
    </source>
</evidence>
<evidence type="ECO:0000313" key="12">
    <source>
        <dbReference type="EMBL" id="EDO31407.1"/>
    </source>
</evidence>
<feature type="transmembrane region" description="Helical" evidence="11">
    <location>
        <begin position="197"/>
        <end position="221"/>
    </location>
</feature>
<sequence>MTLFHFGNCLALAYFPYFIVYKCSGLSEYSPFWRCVKAGGAYIVTQLCKMLVLATFFPTSDILPGSIDYIGEFLRSTVDFADLVGLYLVMTKIAGKGELKVLVAGLGWSTAELIMTRLLPLWVGARGVEFDWKYMQMSFDANISLIHHIAIAALVWLWSRHDLHRSFLPVVMVFLALGCYKPLIVEVISHTLGVTSWSLLLLKFSFSACVGFVALQLYLALTTEAVNHRQ</sequence>
<dbReference type="Proteomes" id="UP000001593">
    <property type="component" value="Unassembled WGS sequence"/>
</dbReference>